<accession>A0A1A8S948</accession>
<sequence>VSNMDHFDVLMTDIHLQYFLNAHTHTAFCKNHLNIFHSDSKVETFLI</sequence>
<feature type="non-terminal residue" evidence="1">
    <location>
        <position position="1"/>
    </location>
</feature>
<reference evidence="1" key="1">
    <citation type="submission" date="2016-05" db="EMBL/GenBank/DDBJ databases">
        <authorList>
            <person name="Lavstsen T."/>
            <person name="Jespersen J.S."/>
        </authorList>
    </citation>
    <scope>NUCLEOTIDE SEQUENCE</scope>
    <source>
        <tissue evidence="1">Brain</tissue>
    </source>
</reference>
<proteinExistence type="predicted"/>
<dbReference type="EMBL" id="HAEI01012009">
    <property type="protein sequence ID" value="SBS14477.1"/>
    <property type="molecule type" value="Transcribed_RNA"/>
</dbReference>
<organism evidence="1">
    <name type="scientific">Nothobranchius rachovii</name>
    <name type="common">bluefin notho</name>
    <dbReference type="NCBI Taxonomy" id="451742"/>
    <lineage>
        <taxon>Eukaryota</taxon>
        <taxon>Metazoa</taxon>
        <taxon>Chordata</taxon>
        <taxon>Craniata</taxon>
        <taxon>Vertebrata</taxon>
        <taxon>Euteleostomi</taxon>
        <taxon>Actinopterygii</taxon>
        <taxon>Neopterygii</taxon>
        <taxon>Teleostei</taxon>
        <taxon>Neoteleostei</taxon>
        <taxon>Acanthomorphata</taxon>
        <taxon>Ovalentaria</taxon>
        <taxon>Atherinomorphae</taxon>
        <taxon>Cyprinodontiformes</taxon>
        <taxon>Nothobranchiidae</taxon>
        <taxon>Nothobranchius</taxon>
    </lineage>
</organism>
<name>A0A1A8S948_9TELE</name>
<dbReference type="AlphaFoldDB" id="A0A1A8S948"/>
<gene>
    <name evidence="1" type="primary">CCDC19</name>
</gene>
<reference evidence="1" key="2">
    <citation type="submission" date="2016-06" db="EMBL/GenBank/DDBJ databases">
        <title>The genome of a short-lived fish provides insights into sex chromosome evolution and the genetic control of aging.</title>
        <authorList>
            <person name="Reichwald K."/>
            <person name="Felder M."/>
            <person name="Petzold A."/>
            <person name="Koch P."/>
            <person name="Groth M."/>
            <person name="Platzer M."/>
        </authorList>
    </citation>
    <scope>NUCLEOTIDE SEQUENCE</scope>
    <source>
        <tissue evidence="1">Brain</tissue>
    </source>
</reference>
<evidence type="ECO:0000313" key="1">
    <source>
        <dbReference type="EMBL" id="SBS14477.1"/>
    </source>
</evidence>
<protein>
    <submittedName>
        <fullName evidence="1">Coiled-coil domain containing 19</fullName>
    </submittedName>
</protein>